<dbReference type="PANTHER" id="PTHR43214">
    <property type="entry name" value="TWO-COMPONENT RESPONSE REGULATOR"/>
    <property type="match status" value="1"/>
</dbReference>
<gene>
    <name evidence="3" type="ORF">GORHZ_154_00380</name>
</gene>
<dbReference type="InterPro" id="IPR036388">
    <property type="entry name" value="WH-like_DNA-bd_sf"/>
</dbReference>
<dbReference type="CDD" id="cd06170">
    <property type="entry name" value="LuxR_C_like"/>
    <property type="match status" value="1"/>
</dbReference>
<dbReference type="InterPro" id="IPR039420">
    <property type="entry name" value="WalR-like"/>
</dbReference>
<dbReference type="STRING" id="1108045.GORHZ_154_00380"/>
<dbReference type="PRINTS" id="PR00038">
    <property type="entry name" value="HTHLUXR"/>
</dbReference>
<dbReference type="RefSeq" id="WP_006335937.1">
    <property type="nucleotide sequence ID" value="NZ_BAHC01000154.1"/>
</dbReference>
<dbReference type="OrthoDB" id="4727384at2"/>
<dbReference type="Gene3D" id="1.10.10.10">
    <property type="entry name" value="Winged helix-like DNA-binding domain superfamily/Winged helix DNA-binding domain"/>
    <property type="match status" value="1"/>
</dbReference>
<dbReference type="AlphaFoldDB" id="K6WZG1"/>
<dbReference type="InterPro" id="IPR011990">
    <property type="entry name" value="TPR-like_helical_dom_sf"/>
</dbReference>
<sequence length="551" mass="59378">MPSSAAQLVETAQAAADAGDWLTARSAFEELAARQPGAEAFAGLGDVLWWLGETDDAVRYQERAYAAFRRREDFVNSVMIAVALYLIYRVSLGNTAAARGWLSRAGHLVTESHLVPLAGWVALVRAHDSVDALAAERLATEAREIATRFGDRDLELCALSQLGTALVDQGRGADGAILLDEAMAASLAGEATRPHTVVYASCNLITACAQSAEPEHAMQWIRAADDFEQRFGNPHLYTTCRAQEGAVLFAAGDWSGAERELRAAQEIGVSAEPALCAEAAARLAELRLAQGRVEEAERLIEGFEDFETSAVTRAALAVARGANGEARHIALRGVHAAQEIPGPGSYRPGHSGVLDQAVLWEILARVCPPDEAERAVAHLTELASRTDCEQLQARAWRADGRLRRDTGCLERALGLFHRLGLPLQAARTRLLLAEQMSGDDAIAEARAALAVFTRLGAARGADAAAARLRELGVVAARGGPAGMGQLTRREQEVLELLGEGLSNRELADRLFLSRKTVERHVRNVLYKLGLRNRAEAAAYVIRHATEKRSTD</sequence>
<name>K6WZG1_9ACTN</name>
<comment type="caution">
    <text evidence="3">The sequence shown here is derived from an EMBL/GenBank/DDBJ whole genome shotgun (WGS) entry which is preliminary data.</text>
</comment>
<evidence type="ECO:0000313" key="4">
    <source>
        <dbReference type="Proteomes" id="UP000008363"/>
    </source>
</evidence>
<dbReference type="EMBL" id="BAHC01000154">
    <property type="protein sequence ID" value="GAB91949.1"/>
    <property type="molecule type" value="Genomic_DNA"/>
</dbReference>
<feature type="domain" description="HTH luxR-type" evidence="2">
    <location>
        <begin position="479"/>
        <end position="544"/>
    </location>
</feature>
<protein>
    <submittedName>
        <fullName evidence="3">Putative LuxR family transcriptional regulator</fullName>
    </submittedName>
</protein>
<evidence type="ECO:0000256" key="1">
    <source>
        <dbReference type="ARBA" id="ARBA00023125"/>
    </source>
</evidence>
<accession>K6WZG1</accession>
<dbReference type="Gene3D" id="1.25.40.10">
    <property type="entry name" value="Tetratricopeptide repeat domain"/>
    <property type="match status" value="2"/>
</dbReference>
<dbReference type="Pfam" id="PF00196">
    <property type="entry name" value="GerE"/>
    <property type="match status" value="1"/>
</dbReference>
<dbReference type="InterPro" id="IPR000792">
    <property type="entry name" value="Tscrpt_reg_LuxR_C"/>
</dbReference>
<dbReference type="eggNOG" id="COG2197">
    <property type="taxonomic scope" value="Bacteria"/>
</dbReference>
<keyword evidence="4" id="KW-1185">Reference proteome</keyword>
<organism evidence="3 4">
    <name type="scientific">Gordonia rhizosphera NBRC 16068</name>
    <dbReference type="NCBI Taxonomy" id="1108045"/>
    <lineage>
        <taxon>Bacteria</taxon>
        <taxon>Bacillati</taxon>
        <taxon>Actinomycetota</taxon>
        <taxon>Actinomycetes</taxon>
        <taxon>Mycobacteriales</taxon>
        <taxon>Gordoniaceae</taxon>
        <taxon>Gordonia</taxon>
    </lineage>
</organism>
<evidence type="ECO:0000259" key="2">
    <source>
        <dbReference type="PROSITE" id="PS50043"/>
    </source>
</evidence>
<dbReference type="SUPFAM" id="SSF48452">
    <property type="entry name" value="TPR-like"/>
    <property type="match status" value="1"/>
</dbReference>
<dbReference type="GO" id="GO:0006355">
    <property type="term" value="P:regulation of DNA-templated transcription"/>
    <property type="evidence" value="ECO:0007669"/>
    <property type="project" value="InterPro"/>
</dbReference>
<evidence type="ECO:0000313" key="3">
    <source>
        <dbReference type="EMBL" id="GAB91949.1"/>
    </source>
</evidence>
<keyword evidence="1" id="KW-0238">DNA-binding</keyword>
<proteinExistence type="predicted"/>
<dbReference type="SUPFAM" id="SSF46894">
    <property type="entry name" value="C-terminal effector domain of the bipartite response regulators"/>
    <property type="match status" value="1"/>
</dbReference>
<dbReference type="Proteomes" id="UP000008363">
    <property type="component" value="Unassembled WGS sequence"/>
</dbReference>
<reference evidence="3 4" key="1">
    <citation type="submission" date="2012-08" db="EMBL/GenBank/DDBJ databases">
        <title>Whole genome shotgun sequence of Gordonia rhizosphera NBRC 16068.</title>
        <authorList>
            <person name="Takarada H."/>
            <person name="Isaki S."/>
            <person name="Hosoyama A."/>
            <person name="Tsuchikane K."/>
            <person name="Katsumata H."/>
            <person name="Baba S."/>
            <person name="Ohji S."/>
            <person name="Yamazaki S."/>
            <person name="Fujita N."/>
        </authorList>
    </citation>
    <scope>NUCLEOTIDE SEQUENCE [LARGE SCALE GENOMIC DNA]</scope>
    <source>
        <strain evidence="3 4">NBRC 16068</strain>
    </source>
</reference>
<dbReference type="GO" id="GO:0003677">
    <property type="term" value="F:DNA binding"/>
    <property type="evidence" value="ECO:0007669"/>
    <property type="project" value="UniProtKB-KW"/>
</dbReference>
<dbReference type="SMART" id="SM00421">
    <property type="entry name" value="HTH_LUXR"/>
    <property type="match status" value="1"/>
</dbReference>
<dbReference type="InterPro" id="IPR016032">
    <property type="entry name" value="Sig_transdc_resp-reg_C-effctor"/>
</dbReference>
<dbReference type="PROSITE" id="PS50043">
    <property type="entry name" value="HTH_LUXR_2"/>
    <property type="match status" value="1"/>
</dbReference>